<keyword evidence="2" id="KW-1185">Reference proteome</keyword>
<dbReference type="EMBL" id="WITC01000057">
    <property type="protein sequence ID" value="MQX16064.1"/>
    <property type="molecule type" value="Genomic_DNA"/>
</dbReference>
<evidence type="ECO:0000313" key="1">
    <source>
        <dbReference type="EMBL" id="MQX16064.1"/>
    </source>
</evidence>
<dbReference type="Proteomes" id="UP000439983">
    <property type="component" value="Unassembled WGS sequence"/>
</dbReference>
<protein>
    <submittedName>
        <fullName evidence="1">Uncharacterized protein</fullName>
    </submittedName>
</protein>
<gene>
    <name evidence="1" type="ORF">GHK62_15230</name>
</gene>
<proteinExistence type="predicted"/>
<dbReference type="AlphaFoldDB" id="A0A6N7LH35"/>
<organism evidence="1 2">
    <name type="scientific">Sinorhizobium terangae</name>
    <dbReference type="NCBI Taxonomy" id="110322"/>
    <lineage>
        <taxon>Bacteria</taxon>
        <taxon>Pseudomonadati</taxon>
        <taxon>Pseudomonadota</taxon>
        <taxon>Alphaproteobacteria</taxon>
        <taxon>Hyphomicrobiales</taxon>
        <taxon>Rhizobiaceae</taxon>
        <taxon>Sinorhizobium/Ensifer group</taxon>
        <taxon>Sinorhizobium</taxon>
    </lineage>
</organism>
<name>A0A6N7LH35_SINTE</name>
<sequence length="100" mass="11308">MGVATERPICASVIEELLDHDDFRSNRPKIINVIDSNKLRRGMRAENRAHFSSSRSGCPRRYPVFGPASLRNVKDIALPARLSADRFRSREMRHGCTGNV</sequence>
<accession>A0A6N7LH35</accession>
<evidence type="ECO:0000313" key="2">
    <source>
        <dbReference type="Proteomes" id="UP000439983"/>
    </source>
</evidence>
<comment type="caution">
    <text evidence="1">The sequence shown here is derived from an EMBL/GenBank/DDBJ whole genome shotgun (WGS) entry which is preliminary data.</text>
</comment>
<reference evidence="1 2" key="1">
    <citation type="journal article" date="2013" name="Genome Biol.">
        <title>Comparative genomics of the core and accessory genomes of 48 Sinorhizobium strains comprising five genospecies.</title>
        <authorList>
            <person name="Sugawara M."/>
            <person name="Epstein B."/>
            <person name="Badgley B.D."/>
            <person name="Unno T."/>
            <person name="Xu L."/>
            <person name="Reese J."/>
            <person name="Gyaneshwar P."/>
            <person name="Denny R."/>
            <person name="Mudge J."/>
            <person name="Bharti A.K."/>
            <person name="Farmer A.D."/>
            <person name="May G.D."/>
            <person name="Woodward J.E."/>
            <person name="Medigue C."/>
            <person name="Vallenet D."/>
            <person name="Lajus A."/>
            <person name="Rouy Z."/>
            <person name="Martinez-Vaz B."/>
            <person name="Tiffin P."/>
            <person name="Young N.D."/>
            <person name="Sadowsky M.J."/>
        </authorList>
    </citation>
    <scope>NUCLEOTIDE SEQUENCE [LARGE SCALE GENOMIC DNA]</scope>
    <source>
        <strain evidence="1 2">USDA4894</strain>
    </source>
</reference>